<keyword evidence="4 7" id="KW-0067">ATP-binding</keyword>
<evidence type="ECO:0000256" key="6">
    <source>
        <dbReference type="ARBA" id="ARBA00023268"/>
    </source>
</evidence>
<feature type="domain" description="Glutamate-ammonia ligase adenylyltransferase repeated" evidence="8">
    <location>
        <begin position="86"/>
        <end position="320"/>
    </location>
</feature>
<dbReference type="PANTHER" id="PTHR30621:SF0">
    <property type="entry name" value="BIFUNCTIONAL GLUTAMINE SYNTHETASE ADENYLYLTRANSFERASE_ADENYLYL-REMOVING ENZYME"/>
    <property type="match status" value="1"/>
</dbReference>
<dbReference type="Gene3D" id="1.20.120.1510">
    <property type="match status" value="1"/>
</dbReference>
<keyword evidence="2 7" id="KW-0548">Nucleotidyltransferase</keyword>
<evidence type="ECO:0000256" key="3">
    <source>
        <dbReference type="ARBA" id="ARBA00022741"/>
    </source>
</evidence>
<dbReference type="Proteomes" id="UP000199598">
    <property type="component" value="Unassembled WGS sequence"/>
</dbReference>
<keyword evidence="5 7" id="KW-0460">Magnesium</keyword>
<keyword evidence="3 7" id="KW-0547">Nucleotide-binding</keyword>
<evidence type="ECO:0000256" key="4">
    <source>
        <dbReference type="ARBA" id="ARBA00022840"/>
    </source>
</evidence>
<dbReference type="InterPro" id="IPR023057">
    <property type="entry name" value="GlnE"/>
</dbReference>
<name>A0A1I4DC59_9HYPH</name>
<dbReference type="EMBL" id="FOSK01000011">
    <property type="protein sequence ID" value="SFK91218.1"/>
    <property type="molecule type" value="Genomic_DNA"/>
</dbReference>
<feature type="domain" description="PII-uridylyltransferase/Glutamine-synthetase adenylyltransferase" evidence="9">
    <location>
        <begin position="343"/>
        <end position="482"/>
    </location>
</feature>
<dbReference type="Pfam" id="PF08335">
    <property type="entry name" value="GlnD_UR_UTase"/>
    <property type="match status" value="2"/>
</dbReference>
<evidence type="ECO:0000256" key="7">
    <source>
        <dbReference type="HAMAP-Rule" id="MF_00802"/>
    </source>
</evidence>
<dbReference type="SUPFAM" id="SSF81301">
    <property type="entry name" value="Nucleotidyltransferase"/>
    <property type="match status" value="2"/>
</dbReference>
<dbReference type="InterPro" id="IPR005190">
    <property type="entry name" value="GlnE_rpt_dom"/>
</dbReference>
<comment type="function">
    <text evidence="7">Involved in the regulation of glutamine synthetase GlnA, a key enzyme in the process to assimilate ammonia. When cellular nitrogen levels are high, the C-terminal adenylyl transferase (AT) inactivates GlnA by covalent transfer of an adenylyl group from ATP to specific tyrosine residue of GlnA, thus reducing its activity. Conversely, when nitrogen levels are low, the N-terminal adenylyl removase (AR) activates GlnA by removing the adenylyl group by phosphorolysis, increasing its activity. The regulatory region of GlnE binds the signal transduction protein PII (GlnB) which indicates the nitrogen status of the cell.</text>
</comment>
<dbReference type="RefSeq" id="WP_093522084.1">
    <property type="nucleotide sequence ID" value="NZ_FOSK01000011.1"/>
</dbReference>
<keyword evidence="1 7" id="KW-0808">Transferase</keyword>
<feature type="region of interest" description="Adenylyl removase" evidence="7">
    <location>
        <begin position="1"/>
        <end position="488"/>
    </location>
</feature>
<feature type="domain" description="PII-uridylyltransferase/Glutamine-synthetase adenylyltransferase" evidence="9">
    <location>
        <begin position="862"/>
        <end position="950"/>
    </location>
</feature>
<dbReference type="CDD" id="cd05401">
    <property type="entry name" value="NT_GlnE_GlnD_like"/>
    <property type="match status" value="2"/>
</dbReference>
<comment type="catalytic activity">
    <reaction evidence="7">
        <text>[glutamine synthetase]-L-tyrosine + ATP = [glutamine synthetase]-O(4)-(5'-adenylyl)-L-tyrosine + diphosphate</text>
        <dbReference type="Rhea" id="RHEA:18589"/>
        <dbReference type="Rhea" id="RHEA-COMP:10660"/>
        <dbReference type="Rhea" id="RHEA-COMP:10661"/>
        <dbReference type="ChEBI" id="CHEBI:30616"/>
        <dbReference type="ChEBI" id="CHEBI:33019"/>
        <dbReference type="ChEBI" id="CHEBI:46858"/>
        <dbReference type="ChEBI" id="CHEBI:83624"/>
        <dbReference type="EC" id="2.7.7.42"/>
    </reaction>
</comment>
<keyword evidence="11" id="KW-1185">Reference proteome</keyword>
<dbReference type="GO" id="GO:0016779">
    <property type="term" value="F:nucleotidyltransferase activity"/>
    <property type="evidence" value="ECO:0007669"/>
    <property type="project" value="UniProtKB-KW"/>
</dbReference>
<evidence type="ECO:0000259" key="8">
    <source>
        <dbReference type="Pfam" id="PF03710"/>
    </source>
</evidence>
<evidence type="ECO:0000313" key="11">
    <source>
        <dbReference type="Proteomes" id="UP000199598"/>
    </source>
</evidence>
<dbReference type="EC" id="2.7.7.42" evidence="7"/>
<protein>
    <recommendedName>
        <fullName evidence="7">Bifunctional glutamine synthetase adenylyltransferase/adenylyl-removing enzyme</fullName>
    </recommendedName>
    <alternativeName>
        <fullName evidence="7">ATP:glutamine synthetase adenylyltransferase</fullName>
    </alternativeName>
    <alternativeName>
        <fullName evidence="7">ATase</fullName>
    </alternativeName>
    <domain>
        <recommendedName>
            <fullName evidence="7">Glutamine synthetase adenylyl-L-tyrosine phosphorylase</fullName>
            <ecNumber evidence="7">2.7.7.89</ecNumber>
        </recommendedName>
        <alternativeName>
            <fullName evidence="7">Adenylyl removase</fullName>
            <shortName evidence="7">AR</shortName>
            <shortName evidence="7">AT-N</shortName>
        </alternativeName>
    </domain>
    <domain>
        <recommendedName>
            <fullName evidence="7">Glutamine synthetase adenylyl transferase</fullName>
            <ecNumber evidence="7">2.7.7.42</ecNumber>
        </recommendedName>
        <alternativeName>
            <fullName evidence="7">Adenylyl transferase</fullName>
            <shortName evidence="7">AT</shortName>
            <shortName evidence="7">AT-C</shortName>
        </alternativeName>
    </domain>
</protein>
<keyword evidence="6 7" id="KW-0511">Multifunctional enzyme</keyword>
<feature type="region of interest" description="Adenylyl transferase" evidence="7">
    <location>
        <begin position="490"/>
        <end position="1009"/>
    </location>
</feature>
<gene>
    <name evidence="7" type="primary">glnE</name>
    <name evidence="10" type="ORF">SAMN04488518_111128</name>
</gene>
<dbReference type="Pfam" id="PF03710">
    <property type="entry name" value="GlnE"/>
    <property type="match status" value="2"/>
</dbReference>
<reference evidence="10 11" key="1">
    <citation type="submission" date="2016-10" db="EMBL/GenBank/DDBJ databases">
        <authorList>
            <person name="Varghese N."/>
            <person name="Submissions S."/>
        </authorList>
    </citation>
    <scope>NUCLEOTIDE SEQUENCE [LARGE SCALE GENOMIC DNA]</scope>
    <source>
        <strain evidence="10 11">DSM 16392</strain>
    </source>
</reference>
<dbReference type="NCBIfam" id="NF010706">
    <property type="entry name" value="PRK14108.1"/>
    <property type="match status" value="1"/>
</dbReference>
<dbReference type="NCBIfam" id="NF008292">
    <property type="entry name" value="PRK11072.1"/>
    <property type="match status" value="1"/>
</dbReference>
<dbReference type="Gene3D" id="1.20.120.330">
    <property type="entry name" value="Nucleotidyltransferases domain 2"/>
    <property type="match status" value="2"/>
</dbReference>
<evidence type="ECO:0000256" key="1">
    <source>
        <dbReference type="ARBA" id="ARBA00022679"/>
    </source>
</evidence>
<dbReference type="InterPro" id="IPR043519">
    <property type="entry name" value="NT_sf"/>
</dbReference>
<comment type="similarity">
    <text evidence="7">Belongs to the GlnE family.</text>
</comment>
<dbReference type="PANTHER" id="PTHR30621">
    <property type="entry name" value="GLUTAMINE SYNTHETASE ADENYLYLTRANSFERASE"/>
    <property type="match status" value="1"/>
</dbReference>
<evidence type="ECO:0000313" key="10">
    <source>
        <dbReference type="EMBL" id="SFK91218.1"/>
    </source>
</evidence>
<evidence type="ECO:0000256" key="5">
    <source>
        <dbReference type="ARBA" id="ARBA00022842"/>
    </source>
</evidence>
<dbReference type="SUPFAM" id="SSF81593">
    <property type="entry name" value="Nucleotidyltransferase substrate binding subunit/domain"/>
    <property type="match status" value="2"/>
</dbReference>
<comment type="caution">
    <text evidence="10">The sequence shown here is derived from an EMBL/GenBank/DDBJ whole genome shotgun (WGS) entry which is preliminary data.</text>
</comment>
<evidence type="ECO:0000256" key="2">
    <source>
        <dbReference type="ARBA" id="ARBA00022695"/>
    </source>
</evidence>
<evidence type="ECO:0000259" key="9">
    <source>
        <dbReference type="Pfam" id="PF08335"/>
    </source>
</evidence>
<accession>A0A1I4DC59</accession>
<comment type="cofactor">
    <cofactor evidence="7">
        <name>Mg(2+)</name>
        <dbReference type="ChEBI" id="CHEBI:18420"/>
    </cofactor>
</comment>
<dbReference type="InterPro" id="IPR013546">
    <property type="entry name" value="PII_UdlTrfase/GS_AdlTrfase"/>
</dbReference>
<sequence length="1009" mass="113383">MGQGSEEERHQLKSSILKREHREGALAPLFERLERQPICEDEDLGDRHLKDLIEKLERKDLISEFEQLCQGAPHLRSFIKGFMVNAPFLRETMLRDVQRFLRILNTPPEETIAILLQDCLNARPESEAALMQSLRLAKQEMALTVALADIAGAWPLENVTGALTKFADASLTACLRFCLRELEARGKFIPVDHEEPEKEAGFFILAMGKHGAGELNYSSDIDLIVLYDPERSRLIGGAEAPVEFVRITRRLVKLMNERTGDGYVFRTDLRLRPDPGATPLAISVPAALVYYESLGQNWERAALIKARPCAGDIEAGEIFLEEIRPFVWRKYLDYAAISDVHSIKRQIHAHKGFSKITVAGHNVKLGRGGIREVEFFAQTQQLIAGGRNPQLRDRRTLITLERLADCGWIDQSAAEDMEEAYRYLREVEHRIQMINDEQTHILPKDEEALARVYHLMGIRGRSEFADMIRSKFELVQKHYSGLFEHEPDLATNLGNLVFTGDDEDPNTLETLSQLGFQRPVDAIRTIRQWHYGRYPAVRAPKSRERLTEFTPILLDALARTENADKALLTFDSFLSKLPMGVQLFGLLKSNPHLFNLLTMVMGNAPRMAEIVSKRVHVLDALLDPAFFGGAPSAEQIETALAVTLDQAGYYEEALDRARIFVQEQQFLLGLRLITGTITAAELGQGLSTLADAVLCQLLPRVQQELEDAHGKIPGAELALVAMGKLGGQEITCASDLDLILLYDFPEDVVQSDGKRPLAPSQYYSRLTQRLVSALTAPTAEGVLYEVDFRLRPSGNSGPLATRFASFKDYQSNDAWTWEHMALTRARVITSSSLEFAQQIDCAVSQLLQDKRDVEKLARDVSDMRARIQKEKPAKSPWQIKGIPGGLIDIEFIAQFLQLAHGVEHPEVLQARTEDALLKARDFGVLSEEDADTLIPALRNYEDLTQILKLAQTGHFDPKTAPGGLLDLLVNAGGEPDFERLTIYMQEQQIMVRRTFEHLIGKVEEAEKTS</sequence>
<proteinExistence type="inferred from homology"/>
<organism evidence="10 11">
    <name type="scientific">Pseudovibrio ascidiaceicola</name>
    <dbReference type="NCBI Taxonomy" id="285279"/>
    <lineage>
        <taxon>Bacteria</taxon>
        <taxon>Pseudomonadati</taxon>
        <taxon>Pseudomonadota</taxon>
        <taxon>Alphaproteobacteria</taxon>
        <taxon>Hyphomicrobiales</taxon>
        <taxon>Stappiaceae</taxon>
        <taxon>Pseudovibrio</taxon>
    </lineage>
</organism>
<dbReference type="Gene3D" id="3.30.460.10">
    <property type="entry name" value="Beta Polymerase, domain 2"/>
    <property type="match status" value="2"/>
</dbReference>
<comment type="catalytic activity">
    <reaction evidence="7">
        <text>[glutamine synthetase]-O(4)-(5'-adenylyl)-L-tyrosine + phosphate = [glutamine synthetase]-L-tyrosine + ADP</text>
        <dbReference type="Rhea" id="RHEA:43716"/>
        <dbReference type="Rhea" id="RHEA-COMP:10660"/>
        <dbReference type="Rhea" id="RHEA-COMP:10661"/>
        <dbReference type="ChEBI" id="CHEBI:43474"/>
        <dbReference type="ChEBI" id="CHEBI:46858"/>
        <dbReference type="ChEBI" id="CHEBI:83624"/>
        <dbReference type="ChEBI" id="CHEBI:456216"/>
        <dbReference type="EC" id="2.7.7.89"/>
    </reaction>
</comment>
<dbReference type="EC" id="2.7.7.89" evidence="7"/>
<feature type="domain" description="Glutamate-ammonia ligase adenylyltransferase repeated" evidence="8">
    <location>
        <begin position="596"/>
        <end position="832"/>
    </location>
</feature>
<dbReference type="HAMAP" id="MF_00802">
    <property type="entry name" value="GlnE"/>
    <property type="match status" value="1"/>
</dbReference>